<organism evidence="9 10">
    <name type="scientific">Taylorella asinigenitalis (strain MCE3)</name>
    <dbReference type="NCBI Taxonomy" id="1008459"/>
    <lineage>
        <taxon>Bacteria</taxon>
        <taxon>Pseudomonadati</taxon>
        <taxon>Pseudomonadota</taxon>
        <taxon>Betaproteobacteria</taxon>
        <taxon>Burkholderiales</taxon>
        <taxon>Alcaligenaceae</taxon>
        <taxon>Taylorella</taxon>
    </lineage>
</organism>
<keyword evidence="10" id="KW-1185">Reference proteome</keyword>
<dbReference type="GO" id="GO:0034599">
    <property type="term" value="P:cellular response to oxidative stress"/>
    <property type="evidence" value="ECO:0007669"/>
    <property type="project" value="TreeGrafter"/>
</dbReference>
<dbReference type="PROSITE" id="PS00195">
    <property type="entry name" value="GLUTAREDOXIN_1"/>
    <property type="match status" value="1"/>
</dbReference>
<dbReference type="GO" id="GO:0015038">
    <property type="term" value="F:glutathione disulfide oxidoreductase activity"/>
    <property type="evidence" value="ECO:0007669"/>
    <property type="project" value="UniProtKB-UniRule"/>
</dbReference>
<proteinExistence type="inferred from homology"/>
<dbReference type="RefSeq" id="WP_014110830.1">
    <property type="nucleotide sequence ID" value="NC_016043.1"/>
</dbReference>
<evidence type="ECO:0000256" key="7">
    <source>
        <dbReference type="SAM" id="MobiDB-lite"/>
    </source>
</evidence>
<evidence type="ECO:0000313" key="9">
    <source>
        <dbReference type="EMBL" id="AEP35931.1"/>
    </source>
</evidence>
<dbReference type="Pfam" id="PF00462">
    <property type="entry name" value="Glutaredoxin"/>
    <property type="match status" value="1"/>
</dbReference>
<keyword evidence="6" id="KW-0963">Cytoplasm</keyword>
<reference evidence="9 10" key="2">
    <citation type="journal article" date="2012" name="PLoS ONE">
        <title>Genomic characterization of the taylorella genus.</title>
        <authorList>
            <person name="Hebert L."/>
            <person name="Moumen B."/>
            <person name="Pons N."/>
            <person name="Duquesne F."/>
            <person name="Breuil M.F."/>
            <person name="Goux D."/>
            <person name="Batto J.M."/>
            <person name="Laugier C."/>
            <person name="Renault P."/>
            <person name="Petry S."/>
        </authorList>
    </citation>
    <scope>NUCLEOTIDE SEQUENCE [LARGE SCALE GENOMIC DNA]</scope>
    <source>
        <strain evidence="9 10">MCE3</strain>
    </source>
</reference>
<dbReference type="eggNOG" id="COG0695">
    <property type="taxonomic scope" value="Bacteria"/>
</dbReference>
<dbReference type="Proteomes" id="UP000009284">
    <property type="component" value="Chromosome"/>
</dbReference>
<dbReference type="PRINTS" id="PR00160">
    <property type="entry name" value="GLUTAREDOXIN"/>
</dbReference>
<dbReference type="GO" id="GO:0005737">
    <property type="term" value="C:cytoplasm"/>
    <property type="evidence" value="ECO:0007669"/>
    <property type="project" value="TreeGrafter"/>
</dbReference>
<feature type="region of interest" description="Disordered" evidence="7">
    <location>
        <begin position="92"/>
        <end position="127"/>
    </location>
</feature>
<evidence type="ECO:0000256" key="2">
    <source>
        <dbReference type="ARBA" id="ARBA00022448"/>
    </source>
</evidence>
<evidence type="ECO:0000256" key="1">
    <source>
        <dbReference type="ARBA" id="ARBA00007787"/>
    </source>
</evidence>
<keyword evidence="5 6" id="KW-0676">Redox-active center</keyword>
<sequence length="127" mass="12864">MAQITMYCKTTCPYCIKAEKLLRDKGVNDIEKIKIETNPEAKAEMISRSGGRTTVPQIFINGEHIGGCDDLIKLNAEGGLDAKLAAESAGADVGSGASSEAKGEGSGSCSGGEGGCCGSCGGKGSEN</sequence>
<keyword evidence="3 6" id="KW-0249">Electron transport</keyword>
<evidence type="ECO:0000259" key="8">
    <source>
        <dbReference type="Pfam" id="PF00462"/>
    </source>
</evidence>
<evidence type="ECO:0000256" key="4">
    <source>
        <dbReference type="ARBA" id="ARBA00023157"/>
    </source>
</evidence>
<feature type="domain" description="Glutaredoxin" evidence="8">
    <location>
        <begin position="4"/>
        <end position="65"/>
    </location>
</feature>
<dbReference type="EMBL" id="CP003059">
    <property type="protein sequence ID" value="AEP35931.1"/>
    <property type="molecule type" value="Genomic_DNA"/>
</dbReference>
<dbReference type="Gene3D" id="3.40.30.10">
    <property type="entry name" value="Glutaredoxin"/>
    <property type="match status" value="1"/>
</dbReference>
<dbReference type="NCBIfam" id="TIGR02181">
    <property type="entry name" value="GRX_bact"/>
    <property type="match status" value="1"/>
</dbReference>
<dbReference type="AlphaFoldDB" id="G4QDB4"/>
<dbReference type="STRING" id="1008459.TASI_0140"/>
<dbReference type="InterPro" id="IPR011767">
    <property type="entry name" value="GLR_AS"/>
</dbReference>
<dbReference type="CDD" id="cd03418">
    <property type="entry name" value="GRX_GRXb_1_3_like"/>
    <property type="match status" value="1"/>
</dbReference>
<keyword evidence="4" id="KW-1015">Disulfide bond</keyword>
<dbReference type="HOGENOM" id="CLU_026126_7_3_4"/>
<dbReference type="InterPro" id="IPR011900">
    <property type="entry name" value="GRX_bact"/>
</dbReference>
<dbReference type="PANTHER" id="PTHR45694">
    <property type="entry name" value="GLUTAREDOXIN 2"/>
    <property type="match status" value="1"/>
</dbReference>
<dbReference type="KEGG" id="tas:TASI_0140"/>
<comment type="similarity">
    <text evidence="1 6">Belongs to the glutaredoxin family.</text>
</comment>
<comment type="function">
    <text evidence="6">Has a glutathione-disulfide oxidoreductase activity in the presence of NADPH and glutathione reductase. Reduces low molecular weight disulfides and proteins.</text>
</comment>
<dbReference type="InterPro" id="IPR002109">
    <property type="entry name" value="Glutaredoxin"/>
</dbReference>
<evidence type="ECO:0000256" key="5">
    <source>
        <dbReference type="ARBA" id="ARBA00023284"/>
    </source>
</evidence>
<reference key="1">
    <citation type="submission" date="2011-09" db="EMBL/GenBank/DDBJ databases">
        <title>Genomic characterization of the Taylorella genus.</title>
        <authorList>
            <person name="Hebert L."/>
            <person name="Moumen B."/>
            <person name="Pons N."/>
            <person name="Duquesne F."/>
            <person name="Breuil M.-F."/>
            <person name="Goux D."/>
            <person name="Batto J.-M."/>
            <person name="Renault P."/>
            <person name="Laugier C."/>
            <person name="Petry S."/>
        </authorList>
    </citation>
    <scope>NUCLEOTIDE SEQUENCE</scope>
    <source>
        <strain>MCE3</strain>
    </source>
</reference>
<dbReference type="InterPro" id="IPR036249">
    <property type="entry name" value="Thioredoxin-like_sf"/>
</dbReference>
<dbReference type="GO" id="GO:0045454">
    <property type="term" value="P:cell redox homeostasis"/>
    <property type="evidence" value="ECO:0007669"/>
    <property type="project" value="InterPro"/>
</dbReference>
<feature type="compositionally biased region" description="Gly residues" evidence="7">
    <location>
        <begin position="104"/>
        <end position="127"/>
    </location>
</feature>
<evidence type="ECO:0000256" key="3">
    <source>
        <dbReference type="ARBA" id="ARBA00022982"/>
    </source>
</evidence>
<keyword evidence="2 6" id="KW-0813">Transport</keyword>
<dbReference type="SUPFAM" id="SSF52833">
    <property type="entry name" value="Thioredoxin-like"/>
    <property type="match status" value="1"/>
</dbReference>
<accession>G4QDB4</accession>
<evidence type="ECO:0000313" key="10">
    <source>
        <dbReference type="Proteomes" id="UP000009284"/>
    </source>
</evidence>
<dbReference type="PROSITE" id="PS51354">
    <property type="entry name" value="GLUTAREDOXIN_2"/>
    <property type="match status" value="1"/>
</dbReference>
<evidence type="ECO:0000256" key="6">
    <source>
        <dbReference type="RuleBase" id="RU364065"/>
    </source>
</evidence>
<gene>
    <name evidence="9" type="ordered locus">TASI_0140</name>
</gene>
<protein>
    <recommendedName>
        <fullName evidence="6">Glutaredoxin</fullName>
    </recommendedName>
</protein>
<dbReference type="PANTHER" id="PTHR45694:SF18">
    <property type="entry name" value="GLUTAREDOXIN-1-RELATED"/>
    <property type="match status" value="1"/>
</dbReference>
<dbReference type="InterPro" id="IPR014025">
    <property type="entry name" value="Glutaredoxin_subgr"/>
</dbReference>
<dbReference type="OrthoDB" id="9814618at2"/>
<name>G4QDB4_TAYAM</name>